<reference evidence="1 2" key="1">
    <citation type="submission" date="2020-08" db="EMBL/GenBank/DDBJ databases">
        <title>Genome sequence of Diaphorobacter ruginosibacter DSM 27467T.</title>
        <authorList>
            <person name="Hyun D.-W."/>
            <person name="Bae J.-W."/>
        </authorList>
    </citation>
    <scope>NUCLEOTIDE SEQUENCE [LARGE SCALE GENOMIC DNA]</scope>
    <source>
        <strain evidence="1 2">DSM 27467</strain>
    </source>
</reference>
<dbReference type="Proteomes" id="UP000515811">
    <property type="component" value="Chromosome"/>
</dbReference>
<keyword evidence="2" id="KW-1185">Reference proteome</keyword>
<accession>A0A7G9RR96</accession>
<sequence>MDMVMDSFKGWWMGERVAVGGRSCEKDIVRELDSERHWRGKTALRRPCCGLIGDALRRARACDCSFFNSKKGLPKKDSAHANVRSPE</sequence>
<dbReference type="RefSeq" id="WP_187598366.1">
    <property type="nucleotide sequence ID" value="NZ_CP060714.1"/>
</dbReference>
<proteinExistence type="predicted"/>
<gene>
    <name evidence="1" type="ORF">H9K76_04455</name>
</gene>
<evidence type="ECO:0000313" key="2">
    <source>
        <dbReference type="Proteomes" id="UP000515811"/>
    </source>
</evidence>
<dbReference type="AlphaFoldDB" id="A0A7G9RR96"/>
<dbReference type="KEGG" id="drg:H9K76_04455"/>
<evidence type="ECO:0000313" key="1">
    <source>
        <dbReference type="EMBL" id="QNN58121.1"/>
    </source>
</evidence>
<protein>
    <submittedName>
        <fullName evidence="1">Uncharacterized protein</fullName>
    </submittedName>
</protein>
<dbReference type="EMBL" id="CP060714">
    <property type="protein sequence ID" value="QNN58121.1"/>
    <property type="molecule type" value="Genomic_DNA"/>
</dbReference>
<name>A0A7G9RR96_9BURK</name>
<organism evidence="1 2">
    <name type="scientific">Diaphorobacter ruginosibacter</name>
    <dbReference type="NCBI Taxonomy" id="1715720"/>
    <lineage>
        <taxon>Bacteria</taxon>
        <taxon>Pseudomonadati</taxon>
        <taxon>Pseudomonadota</taxon>
        <taxon>Betaproteobacteria</taxon>
        <taxon>Burkholderiales</taxon>
        <taxon>Comamonadaceae</taxon>
        <taxon>Diaphorobacter</taxon>
    </lineage>
</organism>